<gene>
    <name evidence="2" type="ORF">F511_03719</name>
</gene>
<reference evidence="2 3" key="1">
    <citation type="journal article" date="2015" name="Proc. Natl. Acad. Sci. U.S.A.">
        <title>The resurrection genome of Boea hygrometrica: A blueprint for survival of dehydration.</title>
        <authorList>
            <person name="Xiao L."/>
            <person name="Yang G."/>
            <person name="Zhang L."/>
            <person name="Yang X."/>
            <person name="Zhao S."/>
            <person name="Ji Z."/>
            <person name="Zhou Q."/>
            <person name="Hu M."/>
            <person name="Wang Y."/>
            <person name="Chen M."/>
            <person name="Xu Y."/>
            <person name="Jin H."/>
            <person name="Xiao X."/>
            <person name="Hu G."/>
            <person name="Bao F."/>
            <person name="Hu Y."/>
            <person name="Wan P."/>
            <person name="Li L."/>
            <person name="Deng X."/>
            <person name="Kuang T."/>
            <person name="Xiang C."/>
            <person name="Zhu J.K."/>
            <person name="Oliver M.J."/>
            <person name="He Y."/>
        </authorList>
    </citation>
    <scope>NUCLEOTIDE SEQUENCE [LARGE SCALE GENOMIC DNA]</scope>
    <source>
        <strain evidence="3">cv. XS01</strain>
    </source>
</reference>
<name>A0A2Z7BKL3_9LAMI</name>
<evidence type="ECO:0000313" key="2">
    <source>
        <dbReference type="EMBL" id="KZV32511.1"/>
    </source>
</evidence>
<feature type="region of interest" description="Disordered" evidence="1">
    <location>
        <begin position="302"/>
        <end position="327"/>
    </location>
</feature>
<organism evidence="2 3">
    <name type="scientific">Dorcoceras hygrometricum</name>
    <dbReference type="NCBI Taxonomy" id="472368"/>
    <lineage>
        <taxon>Eukaryota</taxon>
        <taxon>Viridiplantae</taxon>
        <taxon>Streptophyta</taxon>
        <taxon>Embryophyta</taxon>
        <taxon>Tracheophyta</taxon>
        <taxon>Spermatophyta</taxon>
        <taxon>Magnoliopsida</taxon>
        <taxon>eudicotyledons</taxon>
        <taxon>Gunneridae</taxon>
        <taxon>Pentapetalae</taxon>
        <taxon>asterids</taxon>
        <taxon>lamiids</taxon>
        <taxon>Lamiales</taxon>
        <taxon>Gesneriaceae</taxon>
        <taxon>Didymocarpoideae</taxon>
        <taxon>Trichosporeae</taxon>
        <taxon>Loxocarpinae</taxon>
        <taxon>Dorcoceras</taxon>
    </lineage>
</organism>
<proteinExistence type="predicted"/>
<accession>A0A2Z7BKL3</accession>
<evidence type="ECO:0000256" key="1">
    <source>
        <dbReference type="SAM" id="MobiDB-lite"/>
    </source>
</evidence>
<feature type="region of interest" description="Disordered" evidence="1">
    <location>
        <begin position="20"/>
        <end position="42"/>
    </location>
</feature>
<feature type="compositionally biased region" description="Basic and acidic residues" evidence="1">
    <location>
        <begin position="314"/>
        <end position="327"/>
    </location>
</feature>
<dbReference type="AlphaFoldDB" id="A0A2Z7BKL3"/>
<sequence>MRPRHVRRNRAPSCAIVRRRAAHGPRPTHWTAAPPSSTSRDVSRVAVRGTAPPSVQPVRASSATIVPLVRPAHDERRDIARPRRVTSAVGARLRRATCAAGARPRRATCAAGDSGGRRPASKFSIFNLKFRDVRYNKAIFIDQIRKPGSDTTVGIRIMPPSEEAKEQKNMCRETINTIIQNQFYDIHRVFKGIPCWHFCLDPTGIARTPALHALDSSREALSSYTLLGGCSWLERDREVAVHDRVFVRAGFAAGRGVNPAGGAPGDDRMSKVEMMKSLKERRADPEGTSSFLQSKGKGRPLALSFQAKGKGKPLRREERGARNAIMREKPLSLLKQQLLRARPVDH</sequence>
<keyword evidence="3" id="KW-1185">Reference proteome</keyword>
<dbReference type="Proteomes" id="UP000250235">
    <property type="component" value="Unassembled WGS sequence"/>
</dbReference>
<dbReference type="EMBL" id="KV006525">
    <property type="protein sequence ID" value="KZV32511.1"/>
    <property type="molecule type" value="Genomic_DNA"/>
</dbReference>
<evidence type="ECO:0000313" key="3">
    <source>
        <dbReference type="Proteomes" id="UP000250235"/>
    </source>
</evidence>
<protein>
    <submittedName>
        <fullName evidence="2">Uncharacterized protein</fullName>
    </submittedName>
</protein>